<dbReference type="InterPro" id="IPR008928">
    <property type="entry name" value="6-hairpin_glycosidase_sf"/>
</dbReference>
<dbReference type="AlphaFoldDB" id="A0A2S1LG84"/>
<protein>
    <recommendedName>
        <fullName evidence="3">Six-hairpin glycosidase</fullName>
    </recommendedName>
</protein>
<name>A0A2S1LG84_9FLAO</name>
<evidence type="ECO:0008006" key="3">
    <source>
        <dbReference type="Google" id="ProtNLM"/>
    </source>
</evidence>
<keyword evidence="2" id="KW-1185">Reference proteome</keyword>
<evidence type="ECO:0000313" key="2">
    <source>
        <dbReference type="Proteomes" id="UP000244527"/>
    </source>
</evidence>
<dbReference type="KEGG" id="ffa:FFWV33_15130"/>
<reference evidence="1 2" key="1">
    <citation type="submission" date="2017-04" db="EMBL/GenBank/DDBJ databases">
        <title>Compelte genome sequence of WV33.</title>
        <authorList>
            <person name="Lee P.C."/>
        </authorList>
    </citation>
    <scope>NUCLEOTIDE SEQUENCE [LARGE SCALE GENOMIC DNA]</scope>
    <source>
        <strain evidence="1 2">WV33</strain>
    </source>
</reference>
<dbReference type="EMBL" id="CP020918">
    <property type="protein sequence ID" value="AWG22764.1"/>
    <property type="molecule type" value="Genomic_DNA"/>
</dbReference>
<evidence type="ECO:0000313" key="1">
    <source>
        <dbReference type="EMBL" id="AWG22764.1"/>
    </source>
</evidence>
<dbReference type="Proteomes" id="UP000244527">
    <property type="component" value="Chromosome"/>
</dbReference>
<dbReference type="GO" id="GO:0005975">
    <property type="term" value="P:carbohydrate metabolic process"/>
    <property type="evidence" value="ECO:0007669"/>
    <property type="project" value="InterPro"/>
</dbReference>
<accession>A0A2S1LG84</accession>
<sequence length="687" mass="78863">MSLGYSIAQNTDFIIHTDMKTGGIEKIINKNDKYHMNWIFATDGTDLEWFTPEFGWGLGFITIEKEGRQETFKWNSISKIVTENGKTVISYDFPDFVMKITRSFDQEGSLIENFEVENTSTTNLKVVDMGIYTPFKDWYKGGAEVCLTERCHAHIWAGGHNSSYVNAIRMGTEAPHLGLVVTEGSIVHYEIINVRDLPRKVAGSNLRGGITLKVEPTTIKSGGKYGLSWKVFWHQGYADFYKKAKESGTVIAQADKYFVPVGETTNLRFSSKDKLGNVSCEVEGKTIPFKQIGNEITATYGAKTPGDKVVTLKYDGKQTVVNLYFSIPTAALLKKRVDFIVDKQQMNDKSDPRYGAYMVYDNEINSIHVNTPFVVDHDEGGERLGMGVAIANWLQQNPKAGAKYEKSLLSYYDFVRNKLQTPDYKVYSTTDHKKRHRGYNYPWVAAYYAELYKQTKNPLYIKDCYYTMRKWFQEFGYGFYAVCVPIKKSVDYLREAGLNEEADLLLNDYRLVAKEYDKNGINYPSHEVVFEQSIVSPAVNFYLEMYLLTKEDKFLVEGKKHLALLEAFNGQQPDYHLNEIGIRHWDGYWFGKRASWGDTMPHYWSALTGRAYILYYQATGDKEYLRKGKICLENNLCNIRDNGAGAAAYIYPQKVNGKAAEFYDPFANDQDWALFFYDEMNELLKWK</sequence>
<gene>
    <name evidence="1" type="ORF">FFWV33_15130</name>
</gene>
<proteinExistence type="predicted"/>
<dbReference type="SUPFAM" id="SSF48208">
    <property type="entry name" value="Six-hairpin glycosidases"/>
    <property type="match status" value="1"/>
</dbReference>
<organism evidence="1 2">
    <name type="scientific">Flavobacterium faecale</name>
    <dbReference type="NCBI Taxonomy" id="1355330"/>
    <lineage>
        <taxon>Bacteria</taxon>
        <taxon>Pseudomonadati</taxon>
        <taxon>Bacteroidota</taxon>
        <taxon>Flavobacteriia</taxon>
        <taxon>Flavobacteriales</taxon>
        <taxon>Flavobacteriaceae</taxon>
        <taxon>Flavobacterium</taxon>
    </lineage>
</organism>